<evidence type="ECO:0000313" key="3">
    <source>
        <dbReference type="Proteomes" id="UP000267464"/>
    </source>
</evidence>
<accession>A0A3N7HP34</accession>
<feature type="compositionally biased region" description="Basic and acidic residues" evidence="1">
    <location>
        <begin position="98"/>
        <end position="109"/>
    </location>
</feature>
<dbReference type="PROSITE" id="PS51257">
    <property type="entry name" value="PROKAR_LIPOPROTEIN"/>
    <property type="match status" value="1"/>
</dbReference>
<feature type="compositionally biased region" description="Basic and acidic residues" evidence="1">
    <location>
        <begin position="52"/>
        <end position="80"/>
    </location>
</feature>
<protein>
    <recommendedName>
        <fullName evidence="4">F5/8 type C domain-containing protein</fullName>
    </recommendedName>
</protein>
<proteinExistence type="predicted"/>
<evidence type="ECO:0000313" key="2">
    <source>
        <dbReference type="EMBL" id="RQP23914.1"/>
    </source>
</evidence>
<dbReference type="RefSeq" id="WP_124541646.1">
    <property type="nucleotide sequence ID" value="NZ_QUSW01000004.1"/>
</dbReference>
<feature type="compositionally biased region" description="Low complexity" evidence="1">
    <location>
        <begin position="28"/>
        <end position="38"/>
    </location>
</feature>
<comment type="caution">
    <text evidence="2">The sequence shown here is derived from an EMBL/GenBank/DDBJ whole genome shotgun (WGS) entry which is preliminary data.</text>
</comment>
<evidence type="ECO:0008006" key="4">
    <source>
        <dbReference type="Google" id="ProtNLM"/>
    </source>
</evidence>
<gene>
    <name evidence="2" type="ORF">DZC73_17545</name>
</gene>
<dbReference type="EMBL" id="QUSW01000004">
    <property type="protein sequence ID" value="RQP23914.1"/>
    <property type="molecule type" value="Genomic_DNA"/>
</dbReference>
<reference evidence="2 3" key="1">
    <citation type="submission" date="2018-08" db="EMBL/GenBank/DDBJ databases">
        <authorList>
            <person name="Khan S.A."/>
            <person name="Jeon C.O."/>
            <person name="Chun B.H."/>
            <person name="Jeong S.E."/>
        </authorList>
    </citation>
    <scope>NUCLEOTIDE SEQUENCE [LARGE SCALE GENOMIC DNA]</scope>
    <source>
        <strain evidence="2 3">S-16</strain>
    </source>
</reference>
<reference evidence="2 3" key="2">
    <citation type="submission" date="2018-12" db="EMBL/GenBank/DDBJ databases">
        <title>Rhizobacter gummiphilus sp. nov., a rubber-degrading bacterium isolated from the soil of a botanical garden in Japan.</title>
        <authorList>
            <person name="Shunsuke S.S."/>
        </authorList>
    </citation>
    <scope>NUCLEOTIDE SEQUENCE [LARGE SCALE GENOMIC DNA]</scope>
    <source>
        <strain evidence="2 3">S-16</strain>
    </source>
</reference>
<sequence>MKHLSLAALIVSTVALTACGKKHKEETAAAPAPTATAPAPAPTPAPAPADDPAAKSKEQREKESKQKALDFATMEDKYINDPRGQWASDAKASSSFSEDPKNPPEDGGKVKRVLGPVDNKVWTNNNQDIGFDWLETTYAKPVSATEVRIVFSHGNGVDAVTKLELQDTDGKWVTVWSGLSDQKEDNRGDRTWFVKTFDKTPYKVKAVKFTIANNVHTGYKEVDAVQLVGD</sequence>
<keyword evidence="3" id="KW-1185">Reference proteome</keyword>
<dbReference type="Proteomes" id="UP000267464">
    <property type="component" value="Unassembled WGS sequence"/>
</dbReference>
<organism evidence="2 3">
    <name type="scientific">Piscinibacter terrae</name>
    <dbReference type="NCBI Taxonomy" id="2496871"/>
    <lineage>
        <taxon>Bacteria</taxon>
        <taxon>Pseudomonadati</taxon>
        <taxon>Pseudomonadota</taxon>
        <taxon>Betaproteobacteria</taxon>
        <taxon>Burkholderiales</taxon>
        <taxon>Sphaerotilaceae</taxon>
        <taxon>Piscinibacter</taxon>
    </lineage>
</organism>
<dbReference type="OrthoDB" id="5986482at2"/>
<evidence type="ECO:0000256" key="1">
    <source>
        <dbReference type="SAM" id="MobiDB-lite"/>
    </source>
</evidence>
<feature type="compositionally biased region" description="Pro residues" evidence="1">
    <location>
        <begin position="39"/>
        <end position="49"/>
    </location>
</feature>
<dbReference type="AlphaFoldDB" id="A0A3N7HP34"/>
<feature type="region of interest" description="Disordered" evidence="1">
    <location>
        <begin position="23"/>
        <end position="111"/>
    </location>
</feature>
<name>A0A3N7HP34_9BURK</name>